<dbReference type="VEuPathDB" id="FungiDB:I7I52_05113"/>
<gene>
    <name evidence="1" type="ORF">I7I52_05113</name>
</gene>
<protein>
    <submittedName>
        <fullName evidence="1">Uncharacterized protein</fullName>
    </submittedName>
</protein>
<dbReference type="OrthoDB" id="5397552at2759"/>
<dbReference type="AlphaFoldDB" id="A0A8H7YP87"/>
<reference evidence="1 2" key="1">
    <citation type="submission" date="2021-01" db="EMBL/GenBank/DDBJ databases">
        <title>Chromosome-level genome assembly of a human fungal pathogen reveals clustering of transcriptionally co-regulated genes.</title>
        <authorList>
            <person name="Voorhies M."/>
            <person name="Cohen S."/>
            <person name="Shea T.P."/>
            <person name="Petrus S."/>
            <person name="Munoz J.F."/>
            <person name="Poplawski S."/>
            <person name="Goldman W.E."/>
            <person name="Michael T."/>
            <person name="Cuomo C.A."/>
            <person name="Sil A."/>
            <person name="Beyhan S."/>
        </authorList>
    </citation>
    <scope>NUCLEOTIDE SEQUENCE [LARGE SCALE GENOMIC DNA]</scope>
    <source>
        <strain evidence="1 2">G184AR</strain>
    </source>
</reference>
<comment type="caution">
    <text evidence="1">The sequence shown here is derived from an EMBL/GenBank/DDBJ whole genome shotgun (WGS) entry which is preliminary data.</text>
</comment>
<accession>A0A8H7YP87</accession>
<evidence type="ECO:0000313" key="1">
    <source>
        <dbReference type="EMBL" id="KAG5293708.1"/>
    </source>
</evidence>
<dbReference type="InterPro" id="IPR043519">
    <property type="entry name" value="NT_sf"/>
</dbReference>
<organism evidence="1 2">
    <name type="scientific">Ajellomyces capsulatus</name>
    <name type="common">Darling's disease fungus</name>
    <name type="synonym">Histoplasma capsulatum</name>
    <dbReference type="NCBI Taxonomy" id="5037"/>
    <lineage>
        <taxon>Eukaryota</taxon>
        <taxon>Fungi</taxon>
        <taxon>Dikarya</taxon>
        <taxon>Ascomycota</taxon>
        <taxon>Pezizomycotina</taxon>
        <taxon>Eurotiomycetes</taxon>
        <taxon>Eurotiomycetidae</taxon>
        <taxon>Onygenales</taxon>
        <taxon>Ajellomycetaceae</taxon>
        <taxon>Histoplasma</taxon>
    </lineage>
</organism>
<sequence>MSSKTGNIQACIQAVEKCLGDRFVLIGGAAMQLLGSNRITNDVDILVSTEENISSLVNLLAGQQGFSNIGGQLHFGDGETVTLDILTTAVDTVTLENLGLNLLSVGRIRVPNLDYALAMKIKCLYLRQDDENGREKRRSDVSDVKFLCRRMAQDGQTITDQCAEKFQFGFYHMLELRQELSDQAVSDFIFIGGRKLIQPWEKNTPEQREYFGCFAEPGTDPLSVILEE</sequence>
<proteinExistence type="predicted"/>
<dbReference type="Proteomes" id="UP000670092">
    <property type="component" value="Unassembled WGS sequence"/>
</dbReference>
<evidence type="ECO:0000313" key="2">
    <source>
        <dbReference type="Proteomes" id="UP000670092"/>
    </source>
</evidence>
<dbReference type="Gene3D" id="3.30.460.40">
    <property type="match status" value="1"/>
</dbReference>
<name>A0A8H7YP87_AJECA</name>
<dbReference type="EMBL" id="JAEVHI010000004">
    <property type="protein sequence ID" value="KAG5293708.1"/>
    <property type="molecule type" value="Genomic_DNA"/>
</dbReference>
<dbReference type="SUPFAM" id="SSF81301">
    <property type="entry name" value="Nucleotidyltransferase"/>
    <property type="match status" value="1"/>
</dbReference>